<dbReference type="PANTHER" id="PTHR43285">
    <property type="entry name" value="ANTHRANILATE PHOSPHORIBOSYLTRANSFERASE"/>
    <property type="match status" value="1"/>
</dbReference>
<feature type="binding site" evidence="9">
    <location>
        <position position="79"/>
    </location>
    <ligand>
        <name>5-phospho-alpha-D-ribose 1-diphosphate</name>
        <dbReference type="ChEBI" id="CHEBI:58017"/>
    </ligand>
</feature>
<feature type="binding site" evidence="9">
    <location>
        <position position="119"/>
    </location>
    <ligand>
        <name>5-phospho-alpha-D-ribose 1-diphosphate</name>
        <dbReference type="ChEBI" id="CHEBI:58017"/>
    </ligand>
</feature>
<dbReference type="InterPro" id="IPR000312">
    <property type="entry name" value="Glycosyl_Trfase_fam3"/>
</dbReference>
<keyword evidence="9" id="KW-0479">Metal-binding</keyword>
<feature type="binding site" evidence="9">
    <location>
        <position position="165"/>
    </location>
    <ligand>
        <name>anthranilate</name>
        <dbReference type="ChEBI" id="CHEBI:16567"/>
        <label>2</label>
    </ligand>
</feature>
<accession>A0A380K7Q6</accession>
<dbReference type="Gene3D" id="1.20.970.10">
    <property type="entry name" value="Transferase, Pyrimidine Nucleoside Phosphorylase, Chain C"/>
    <property type="match status" value="1"/>
</dbReference>
<name>A0A380K7Q6_9STRE</name>
<evidence type="ECO:0000256" key="5">
    <source>
        <dbReference type="ARBA" id="ARBA00022822"/>
    </source>
</evidence>
<comment type="catalytic activity">
    <reaction evidence="7 9">
        <text>N-(5-phospho-beta-D-ribosyl)anthranilate + diphosphate = 5-phospho-alpha-D-ribose 1-diphosphate + anthranilate</text>
        <dbReference type="Rhea" id="RHEA:11768"/>
        <dbReference type="ChEBI" id="CHEBI:16567"/>
        <dbReference type="ChEBI" id="CHEBI:18277"/>
        <dbReference type="ChEBI" id="CHEBI:33019"/>
        <dbReference type="ChEBI" id="CHEBI:58017"/>
        <dbReference type="EC" id="2.4.2.18"/>
    </reaction>
</comment>
<feature type="binding site" evidence="9">
    <location>
        <position position="79"/>
    </location>
    <ligand>
        <name>anthranilate</name>
        <dbReference type="ChEBI" id="CHEBI:16567"/>
        <label>1</label>
    </ligand>
</feature>
<dbReference type="NCBIfam" id="TIGR01245">
    <property type="entry name" value="trpD"/>
    <property type="match status" value="1"/>
</dbReference>
<evidence type="ECO:0000256" key="8">
    <source>
        <dbReference type="ARBA" id="ARBA00061188"/>
    </source>
</evidence>
<evidence type="ECO:0000256" key="2">
    <source>
        <dbReference type="ARBA" id="ARBA00022605"/>
    </source>
</evidence>
<evidence type="ECO:0000256" key="3">
    <source>
        <dbReference type="ARBA" id="ARBA00022676"/>
    </source>
</evidence>
<feature type="binding site" evidence="9">
    <location>
        <position position="110"/>
    </location>
    <ligand>
        <name>anthranilate</name>
        <dbReference type="ChEBI" id="CHEBI:16567"/>
        <label>1</label>
    </ligand>
</feature>
<comment type="cofactor">
    <cofactor evidence="9">
        <name>Mg(2+)</name>
        <dbReference type="ChEBI" id="CHEBI:18420"/>
    </cofactor>
    <text evidence="9">Binds 2 magnesium ions per monomer.</text>
</comment>
<dbReference type="AlphaFoldDB" id="A0A380K7Q6"/>
<evidence type="ECO:0000259" key="11">
    <source>
        <dbReference type="Pfam" id="PF02885"/>
    </source>
</evidence>
<dbReference type="PANTHER" id="PTHR43285:SF2">
    <property type="entry name" value="ANTHRANILATE PHOSPHORIBOSYLTRANSFERASE"/>
    <property type="match status" value="1"/>
</dbReference>
<dbReference type="InterPro" id="IPR035902">
    <property type="entry name" value="Nuc_phospho_transferase"/>
</dbReference>
<feature type="binding site" evidence="9">
    <location>
        <position position="225"/>
    </location>
    <ligand>
        <name>Mg(2+)</name>
        <dbReference type="ChEBI" id="CHEBI:18420"/>
        <label>1</label>
    </ligand>
</feature>
<gene>
    <name evidence="9 12" type="primary">trpD</name>
    <name evidence="12" type="ORF">NCTC12224_01259</name>
</gene>
<dbReference type="Pfam" id="PF02885">
    <property type="entry name" value="Glycos_trans_3N"/>
    <property type="match status" value="1"/>
</dbReference>
<feature type="binding site" evidence="9">
    <location>
        <position position="225"/>
    </location>
    <ligand>
        <name>Mg(2+)</name>
        <dbReference type="ChEBI" id="CHEBI:18420"/>
        <label>2</label>
    </ligand>
</feature>
<comment type="pathway">
    <text evidence="1 9">Amino-acid biosynthesis; L-tryptophan biosynthesis; L-tryptophan from chorismate: step 2/5.</text>
</comment>
<comment type="similarity">
    <text evidence="8">In the C-terminal section; belongs to the anthranilate phosphoribosyltransferase family.</text>
</comment>
<sequence>MKEIFAKLVVKEDLSAEEMTAVAEKLFSGQLSDAETAAFLLGLTAKGESFDEIASLIKVIRSHAKKVPGNFHDLMDNCGTGGDRSFSFNISTTTSFLLAAGGIKLAKHGNRSISSKSGSADVLEELGIKLDVSPEVIEKALDEAGLAFLFAQSMHPVMRYVGPARQTLGIPTIMNIIGPLNHPMDLDYQLMGLYREDLQETCAKLLDHLGRKRAVIITGPDNMDEAALCGVNHYTLLDHGTITKGQFSYADLGMDEVPLCEIQGGDAKENAAILLSVLRNEPSPFRETTVVNAALGFFAAGKVETIEDGVTLAREVLASGKALAVLDKLKEVQV</sequence>
<dbReference type="EC" id="2.4.2.18" evidence="9"/>
<feature type="binding site" evidence="9">
    <location>
        <position position="91"/>
    </location>
    <ligand>
        <name>Mg(2+)</name>
        <dbReference type="ChEBI" id="CHEBI:18420"/>
        <label>1</label>
    </ligand>
</feature>
<evidence type="ECO:0000256" key="9">
    <source>
        <dbReference type="HAMAP-Rule" id="MF_00211"/>
    </source>
</evidence>
<dbReference type="InterPro" id="IPR036320">
    <property type="entry name" value="Glycosyl_Trfase_fam3_N_dom_sf"/>
</dbReference>
<feature type="binding site" evidence="9">
    <location>
        <position position="224"/>
    </location>
    <ligand>
        <name>Mg(2+)</name>
        <dbReference type="ChEBI" id="CHEBI:18420"/>
        <label>2</label>
    </ligand>
</feature>
<dbReference type="SUPFAM" id="SSF47648">
    <property type="entry name" value="Nucleoside phosphorylase/phosphoribosyltransferase N-terminal domain"/>
    <property type="match status" value="1"/>
</dbReference>
<evidence type="ECO:0000256" key="6">
    <source>
        <dbReference type="ARBA" id="ARBA00023141"/>
    </source>
</evidence>
<feature type="binding site" evidence="9">
    <location>
        <position position="87"/>
    </location>
    <ligand>
        <name>5-phospho-alpha-D-ribose 1-diphosphate</name>
        <dbReference type="ChEBI" id="CHEBI:58017"/>
    </ligand>
</feature>
<feature type="domain" description="Glycosyl transferase family 3" evidence="10">
    <location>
        <begin position="73"/>
        <end position="323"/>
    </location>
</feature>
<comment type="caution">
    <text evidence="9">Lacks conserved residue(s) required for the propagation of feature annotation.</text>
</comment>
<protein>
    <recommendedName>
        <fullName evidence="9">Anthranilate phosphoribosyltransferase</fullName>
        <ecNumber evidence="9">2.4.2.18</ecNumber>
    </recommendedName>
</protein>
<evidence type="ECO:0000313" key="13">
    <source>
        <dbReference type="Proteomes" id="UP000254924"/>
    </source>
</evidence>
<evidence type="ECO:0000313" key="12">
    <source>
        <dbReference type="EMBL" id="SUN60971.1"/>
    </source>
</evidence>
<dbReference type="FunFam" id="3.40.1030.10:FF:000002">
    <property type="entry name" value="Anthranilate phosphoribosyltransferase"/>
    <property type="match status" value="1"/>
</dbReference>
<dbReference type="GO" id="GO:0000287">
    <property type="term" value="F:magnesium ion binding"/>
    <property type="evidence" value="ECO:0007669"/>
    <property type="project" value="UniProtKB-UniRule"/>
</dbReference>
<organism evidence="12 13">
    <name type="scientific">Streptococcus hyointestinalis</name>
    <dbReference type="NCBI Taxonomy" id="1337"/>
    <lineage>
        <taxon>Bacteria</taxon>
        <taxon>Bacillati</taxon>
        <taxon>Bacillota</taxon>
        <taxon>Bacilli</taxon>
        <taxon>Lactobacillales</taxon>
        <taxon>Streptococcaceae</taxon>
        <taxon>Streptococcus</taxon>
    </lineage>
</organism>
<dbReference type="InterPro" id="IPR017459">
    <property type="entry name" value="Glycosyl_Trfase_fam3_N_dom"/>
</dbReference>
<comment type="function">
    <text evidence="9">Catalyzes the transfer of the phosphoribosyl group of 5-phosphorylribose-1-pyrophosphate (PRPP) to anthranilate to yield N-(5'-phosphoribosyl)-anthranilate (PRA).</text>
</comment>
<feature type="domain" description="Glycosyl transferase family 3 N-terminal" evidence="11">
    <location>
        <begin position="2"/>
        <end position="64"/>
    </location>
</feature>
<keyword evidence="6 9" id="KW-0057">Aromatic amino acid biosynthesis</keyword>
<evidence type="ECO:0000259" key="10">
    <source>
        <dbReference type="Pfam" id="PF00591"/>
    </source>
</evidence>
<evidence type="ECO:0000256" key="7">
    <source>
        <dbReference type="ARBA" id="ARBA00052328"/>
    </source>
</evidence>
<dbReference type="GO" id="GO:0005829">
    <property type="term" value="C:cytosol"/>
    <property type="evidence" value="ECO:0007669"/>
    <property type="project" value="TreeGrafter"/>
</dbReference>
<keyword evidence="13" id="KW-1185">Reference proteome</keyword>
<feature type="binding site" evidence="9">
    <location>
        <begin position="107"/>
        <end position="115"/>
    </location>
    <ligand>
        <name>5-phospho-alpha-D-ribose 1-diphosphate</name>
        <dbReference type="ChEBI" id="CHEBI:58017"/>
    </ligand>
</feature>
<keyword evidence="4 9" id="KW-0808">Transferase</keyword>
<keyword evidence="2 9" id="KW-0028">Amino-acid biosynthesis</keyword>
<proteinExistence type="inferred from homology"/>
<evidence type="ECO:0000256" key="1">
    <source>
        <dbReference type="ARBA" id="ARBA00004907"/>
    </source>
</evidence>
<reference evidence="12 13" key="1">
    <citation type="submission" date="2018-06" db="EMBL/GenBank/DDBJ databases">
        <authorList>
            <consortium name="Pathogen Informatics"/>
            <person name="Doyle S."/>
        </authorList>
    </citation>
    <scope>NUCLEOTIDE SEQUENCE [LARGE SCALE GENOMIC DNA]</scope>
    <source>
        <strain evidence="12 13">NCTC12224</strain>
    </source>
</reference>
<dbReference type="InterPro" id="IPR005940">
    <property type="entry name" value="Anthranilate_Pribosyl_Tfrase"/>
</dbReference>
<comment type="similarity">
    <text evidence="9">Belongs to the anthranilate phosphoribosyltransferase family.</text>
</comment>
<feature type="binding site" evidence="9">
    <location>
        <begin position="89"/>
        <end position="92"/>
    </location>
    <ligand>
        <name>5-phospho-alpha-D-ribose 1-diphosphate</name>
        <dbReference type="ChEBI" id="CHEBI:58017"/>
    </ligand>
</feature>
<keyword evidence="9" id="KW-0460">Magnesium</keyword>
<comment type="subunit">
    <text evidence="9">Homodimer.</text>
</comment>
<dbReference type="GO" id="GO:0000162">
    <property type="term" value="P:L-tryptophan biosynthetic process"/>
    <property type="evidence" value="ECO:0007669"/>
    <property type="project" value="UniProtKB-UniRule"/>
</dbReference>
<dbReference type="UniPathway" id="UPA00035">
    <property type="reaction ID" value="UER00041"/>
</dbReference>
<feature type="binding site" evidence="9">
    <location>
        <begin position="82"/>
        <end position="83"/>
    </location>
    <ligand>
        <name>5-phospho-alpha-D-ribose 1-diphosphate</name>
        <dbReference type="ChEBI" id="CHEBI:58017"/>
    </ligand>
</feature>
<dbReference type="EMBL" id="UHFN01000007">
    <property type="protein sequence ID" value="SUN60971.1"/>
    <property type="molecule type" value="Genomic_DNA"/>
</dbReference>
<dbReference type="Gene3D" id="3.40.1030.10">
    <property type="entry name" value="Nucleoside phosphorylase/phosphoribosyltransferase catalytic domain"/>
    <property type="match status" value="1"/>
</dbReference>
<dbReference type="SUPFAM" id="SSF52418">
    <property type="entry name" value="Nucleoside phosphorylase/phosphoribosyltransferase catalytic domain"/>
    <property type="match status" value="1"/>
</dbReference>
<dbReference type="Pfam" id="PF00591">
    <property type="entry name" value="Glycos_transf_3"/>
    <property type="match status" value="1"/>
</dbReference>
<dbReference type="GO" id="GO:0004048">
    <property type="term" value="F:anthranilate phosphoribosyltransferase activity"/>
    <property type="evidence" value="ECO:0007669"/>
    <property type="project" value="UniProtKB-UniRule"/>
</dbReference>
<dbReference type="HAMAP" id="MF_00211">
    <property type="entry name" value="TrpD"/>
    <property type="match status" value="1"/>
</dbReference>
<keyword evidence="5 9" id="KW-0822">Tryptophan biosynthesis</keyword>
<keyword evidence="3 9" id="KW-0328">Glycosyltransferase</keyword>
<evidence type="ECO:0000256" key="4">
    <source>
        <dbReference type="ARBA" id="ARBA00022679"/>
    </source>
</evidence>
<dbReference type="OrthoDB" id="9806430at2"/>
<dbReference type="Proteomes" id="UP000254924">
    <property type="component" value="Unassembled WGS sequence"/>
</dbReference>